<sequence length="209" mass="22423">MKTILPTSVAIVLWTTLLPAPIAAQDAVKGSSNFNGAWVGFLGGHDHSTIDARRKTALQTSRFKRDRVLYGGLIGYDYKPKDIVYGVETEFSSGSLSPDNVVDIADPVRFEAGRDLYFGGRIGIPIASGAMVYAKGGYANLRVMAKAGSARDIIGKAATSLDGYRIGGGIQVNKGAVSARLEYRFSDYRHGDALSIHRDQVAAIISYGF</sequence>
<reference evidence="4" key="2">
    <citation type="submission" date="2021-01" db="EMBL/GenBank/DDBJ databases">
        <title>Genome Sequencing of Type Strains.</title>
        <authorList>
            <person name="Lemaire J.F."/>
            <person name="Inderbitzin P."/>
            <person name="Collins S.B."/>
            <person name="Wespe N."/>
            <person name="Knight-Connoni V."/>
        </authorList>
    </citation>
    <scope>NUCLEOTIDE SEQUENCE</scope>
    <source>
        <strain evidence="4">DSM 14562</strain>
    </source>
</reference>
<dbReference type="RefSeq" id="WP_184106907.1">
    <property type="nucleotide sequence ID" value="NZ_JACHNX010000033.1"/>
</dbReference>
<feature type="chain" id="PRO_5041326597" evidence="2">
    <location>
        <begin position="25"/>
        <end position="209"/>
    </location>
</feature>
<name>A0AA40ZWC0_9SPHN</name>
<protein>
    <submittedName>
        <fullName evidence="3">Outer membrane immunogenic protein</fullName>
    </submittedName>
    <submittedName>
        <fullName evidence="4">Porin family protein</fullName>
    </submittedName>
</protein>
<dbReference type="Gene3D" id="2.40.160.20">
    <property type="match status" value="1"/>
</dbReference>
<dbReference type="AlphaFoldDB" id="A0AA40ZWC0"/>
<dbReference type="InterPro" id="IPR051692">
    <property type="entry name" value="OMP-like"/>
</dbReference>
<gene>
    <name evidence="3" type="ORF">GGQ89_003805</name>
    <name evidence="4" type="ORF">JYA60_00200</name>
</gene>
<dbReference type="EMBL" id="JACHNX010000033">
    <property type="protein sequence ID" value="MBB4611556.1"/>
    <property type="molecule type" value="Genomic_DNA"/>
</dbReference>
<comment type="similarity">
    <text evidence="1">Belongs to the Omp25/RopB family.</text>
</comment>
<feature type="signal peptide" evidence="2">
    <location>
        <begin position="1"/>
        <end position="24"/>
    </location>
</feature>
<evidence type="ECO:0000313" key="5">
    <source>
        <dbReference type="Proteomes" id="UP000584663"/>
    </source>
</evidence>
<reference evidence="3 5" key="1">
    <citation type="submission" date="2020-08" db="EMBL/GenBank/DDBJ databases">
        <title>Genomic Encyclopedia of Type Strains, Phase IV (KMG-IV): sequencing the most valuable type-strain genomes for metagenomic binning, comparative biology and taxonomic classification.</title>
        <authorList>
            <person name="Goeker M."/>
        </authorList>
    </citation>
    <scope>NUCLEOTIDE SEQUENCE [LARGE SCALE GENOMIC DNA]</scope>
    <source>
        <strain evidence="3 5">DSM 14562</strain>
    </source>
</reference>
<proteinExistence type="inferred from homology"/>
<comment type="caution">
    <text evidence="4">The sequence shown here is derived from an EMBL/GenBank/DDBJ whole genome shotgun (WGS) entry which is preliminary data.</text>
</comment>
<keyword evidence="2" id="KW-0732">Signal</keyword>
<evidence type="ECO:0000313" key="6">
    <source>
        <dbReference type="Proteomes" id="UP000704529"/>
    </source>
</evidence>
<dbReference type="PANTHER" id="PTHR34001:SF3">
    <property type="entry name" value="BLL7405 PROTEIN"/>
    <property type="match status" value="1"/>
</dbReference>
<dbReference type="Proteomes" id="UP000704529">
    <property type="component" value="Unassembled WGS sequence"/>
</dbReference>
<dbReference type="EMBL" id="JAFHKU010000037">
    <property type="protein sequence ID" value="MBN3556672.1"/>
    <property type="molecule type" value="Genomic_DNA"/>
</dbReference>
<evidence type="ECO:0000313" key="4">
    <source>
        <dbReference type="EMBL" id="MBN3556672.1"/>
    </source>
</evidence>
<organism evidence="4 6">
    <name type="scientific">Sphingomonas yabuuchiae</name>
    <dbReference type="NCBI Taxonomy" id="172044"/>
    <lineage>
        <taxon>Bacteria</taxon>
        <taxon>Pseudomonadati</taxon>
        <taxon>Pseudomonadota</taxon>
        <taxon>Alphaproteobacteria</taxon>
        <taxon>Sphingomonadales</taxon>
        <taxon>Sphingomonadaceae</taxon>
        <taxon>Sphingomonas</taxon>
    </lineage>
</organism>
<dbReference type="Proteomes" id="UP000584663">
    <property type="component" value="Unassembled WGS sequence"/>
</dbReference>
<evidence type="ECO:0000256" key="1">
    <source>
        <dbReference type="ARBA" id="ARBA00038306"/>
    </source>
</evidence>
<dbReference type="SUPFAM" id="SSF56925">
    <property type="entry name" value="OMPA-like"/>
    <property type="match status" value="1"/>
</dbReference>
<dbReference type="InterPro" id="IPR011250">
    <property type="entry name" value="OMP/PagP_B-barrel"/>
</dbReference>
<keyword evidence="5" id="KW-1185">Reference proteome</keyword>
<dbReference type="PANTHER" id="PTHR34001">
    <property type="entry name" value="BLL7405 PROTEIN"/>
    <property type="match status" value="1"/>
</dbReference>
<accession>A0AA40ZWC0</accession>
<evidence type="ECO:0000313" key="3">
    <source>
        <dbReference type="EMBL" id="MBB4611556.1"/>
    </source>
</evidence>
<evidence type="ECO:0000256" key="2">
    <source>
        <dbReference type="SAM" id="SignalP"/>
    </source>
</evidence>